<evidence type="ECO:0000313" key="3">
    <source>
        <dbReference type="Proteomes" id="UP001228113"/>
    </source>
</evidence>
<keyword evidence="3" id="KW-1185">Reference proteome</keyword>
<feature type="region of interest" description="Disordered" evidence="1">
    <location>
        <begin position="256"/>
        <end position="321"/>
    </location>
</feature>
<sequence length="533" mass="52481">MTDLFRALAPWLLLVLLACGGSRNSGAVHVRVLGPSLPLPPLGSTLELEAVVRKGDDLANPPAGSYQWIFNGSPIPGANQRTLTLASLTREMAGGYAVHVKVDGQDTTTEPYYVEPVDVVLVVTTPADHGPGSLRERLSQVRGDQLHGILLDLPTGQDHIQLASTLIAPVGRAVLLAPSWTSVVVDGADACRPFFVPKGASLALTNFTVTGGLAKGGDGLGGGGAAGGMGGAMFINGGAVALRDMLFVKNRALGGASSPGTDGENGGGGGFGGDSASQGGTGAPGGLLGGTGGFGTLDGLDTSDGDGGDGDGDGAGGGAARGGLLSTPLAQWAANLEGGSGGDFGGGGGFSVGPLGGGGDGSFGSGGGGSGGVSAHFAMAFAFPGAAAGEGGTFGGDGGLGDGIQGGRGGGGGGMGGAIFLRHGSLKADGCNFSLNRAEGGDGAERGLGKGGAVFIYDDENGASEAAAYMAMLGKQRYAGNVATDLVEDPSFDNANFYVAQTLLAKRVDPAFRDLYRRYRLALRMGIPPRGTP</sequence>
<organism evidence="2 3">
    <name type="scientific">Mesoterricola sediminis</name>
    <dbReference type="NCBI Taxonomy" id="2927980"/>
    <lineage>
        <taxon>Bacteria</taxon>
        <taxon>Pseudomonadati</taxon>
        <taxon>Acidobacteriota</taxon>
        <taxon>Holophagae</taxon>
        <taxon>Holophagales</taxon>
        <taxon>Holophagaceae</taxon>
        <taxon>Mesoterricola</taxon>
    </lineage>
</organism>
<evidence type="ECO:0000313" key="2">
    <source>
        <dbReference type="EMBL" id="BDU77878.1"/>
    </source>
</evidence>
<evidence type="ECO:0008006" key="4">
    <source>
        <dbReference type="Google" id="ProtNLM"/>
    </source>
</evidence>
<dbReference type="EMBL" id="AP027081">
    <property type="protein sequence ID" value="BDU77878.1"/>
    <property type="molecule type" value="Genomic_DNA"/>
</dbReference>
<dbReference type="Proteomes" id="UP001228113">
    <property type="component" value="Chromosome"/>
</dbReference>
<dbReference type="AlphaFoldDB" id="A0AA48H8H2"/>
<name>A0AA48H8H2_9BACT</name>
<dbReference type="Gene3D" id="2.60.40.10">
    <property type="entry name" value="Immunoglobulins"/>
    <property type="match status" value="1"/>
</dbReference>
<protein>
    <recommendedName>
        <fullName evidence="4">Ig-like domain-containing protein</fullName>
    </recommendedName>
</protein>
<gene>
    <name evidence="2" type="ORF">METESE_28360</name>
</gene>
<dbReference type="PROSITE" id="PS51257">
    <property type="entry name" value="PROKAR_LIPOPROTEIN"/>
    <property type="match status" value="1"/>
</dbReference>
<dbReference type="RefSeq" id="WP_316410459.1">
    <property type="nucleotide sequence ID" value="NZ_AP027081.1"/>
</dbReference>
<evidence type="ECO:0000256" key="1">
    <source>
        <dbReference type="SAM" id="MobiDB-lite"/>
    </source>
</evidence>
<proteinExistence type="predicted"/>
<feature type="compositionally biased region" description="Gly residues" evidence="1">
    <location>
        <begin position="263"/>
        <end position="296"/>
    </location>
</feature>
<accession>A0AA48H8H2</accession>
<feature type="compositionally biased region" description="Acidic residues" evidence="1">
    <location>
        <begin position="301"/>
        <end position="312"/>
    </location>
</feature>
<dbReference type="KEGG" id="msea:METESE_28360"/>
<dbReference type="InterPro" id="IPR013783">
    <property type="entry name" value="Ig-like_fold"/>
</dbReference>
<reference evidence="2" key="1">
    <citation type="journal article" date="2023" name="Int. J. Syst. Evol. Microbiol.">
        <title>Mesoterricola silvestris gen. nov., sp. nov., Mesoterricola sediminis sp. nov., Geothrix oryzae sp. nov., Geothrix edaphica sp. nov., Geothrix rubra sp. nov., and Geothrix limicola sp. nov., six novel members of Acidobacteriota isolated from soils.</title>
        <authorList>
            <person name="Itoh H."/>
            <person name="Sugisawa Y."/>
            <person name="Mise K."/>
            <person name="Xu Z."/>
            <person name="Kuniyasu M."/>
            <person name="Ushijima N."/>
            <person name="Kawano K."/>
            <person name="Kobayashi E."/>
            <person name="Shiratori Y."/>
            <person name="Masuda Y."/>
            <person name="Senoo K."/>
        </authorList>
    </citation>
    <scope>NUCLEOTIDE SEQUENCE</scope>
    <source>
        <strain evidence="2">W786</strain>
    </source>
</reference>